<dbReference type="STRING" id="698757.Pogu_1660"/>
<reference evidence="1 2" key="1">
    <citation type="journal article" date="2012" name="Stand. Genomic Sci.">
        <title>Complete genome sequence of Pyrobaculum oguniense.</title>
        <authorList>
            <person name="Bernick D.L."/>
            <person name="Karplus K."/>
            <person name="Lui L.M."/>
            <person name="Coker J.K."/>
            <person name="Murphy J.N."/>
            <person name="Chan P.P."/>
            <person name="Cozen A.E."/>
            <person name="Lowe T.M."/>
        </authorList>
    </citation>
    <scope>NUCLEOTIDE SEQUENCE [LARGE SCALE GENOMIC DNA]</scope>
    <source>
        <strain evidence="1 2">TE7</strain>
    </source>
</reference>
<organism evidence="1 2">
    <name type="scientific">Pyrobaculum oguniense (strain DSM 13380 / JCM 10595 / TE7)</name>
    <dbReference type="NCBI Taxonomy" id="698757"/>
    <lineage>
        <taxon>Archaea</taxon>
        <taxon>Thermoproteota</taxon>
        <taxon>Thermoprotei</taxon>
        <taxon>Thermoproteales</taxon>
        <taxon>Thermoproteaceae</taxon>
        <taxon>Pyrobaculum</taxon>
    </lineage>
</organism>
<dbReference type="EMBL" id="CP003316">
    <property type="protein sequence ID" value="AFA39687.1"/>
    <property type="molecule type" value="Genomic_DNA"/>
</dbReference>
<dbReference type="eggNOG" id="arCOG07034">
    <property type="taxonomic scope" value="Archaea"/>
</dbReference>
<dbReference type="AlphaFoldDB" id="H6QAR1"/>
<protein>
    <submittedName>
        <fullName evidence="1">Uncharacterized protein</fullName>
    </submittedName>
</protein>
<name>H6QAR1_PYROT</name>
<evidence type="ECO:0000313" key="1">
    <source>
        <dbReference type="EMBL" id="AFA39687.1"/>
    </source>
</evidence>
<evidence type="ECO:0000313" key="2">
    <source>
        <dbReference type="Proteomes" id="UP000009062"/>
    </source>
</evidence>
<keyword evidence="2" id="KW-1185">Reference proteome</keyword>
<dbReference type="HOGENOM" id="CLU_1313171_0_0_2"/>
<accession>H6QAR1</accession>
<dbReference type="KEGG" id="pog:Pogu_1660"/>
<dbReference type="Proteomes" id="UP000009062">
    <property type="component" value="Chromosome"/>
</dbReference>
<proteinExistence type="predicted"/>
<gene>
    <name evidence="1" type="ordered locus">Pogu_1660</name>
</gene>
<sequence>MDALGFRRVLFISQKGQPPRADILGVYDSETIIIGEVKSVAESSVVENAAAEVANLLDALKKWQGVSGEYVAFATYVFSGAGTDVPNIQQIGSYVVSNAWVTPASAGGLVVPPPVDKAKFKFVYVLFDPASGKVAVGIFDAAEKNLRDKNWIFGVHNAVEEALRTVGGDEIGVLGELLAERLKALRSAPYAKEVGIFIDMLGGSPASVT</sequence>